<name>A0A553PFS1_TIGCA</name>
<feature type="compositionally biased region" description="Polar residues" evidence="1">
    <location>
        <begin position="36"/>
        <end position="71"/>
    </location>
</feature>
<dbReference type="AlphaFoldDB" id="A0A553PFS1"/>
<evidence type="ECO:0000256" key="1">
    <source>
        <dbReference type="SAM" id="MobiDB-lite"/>
    </source>
</evidence>
<dbReference type="Proteomes" id="UP000318571">
    <property type="component" value="Chromosome 5"/>
</dbReference>
<sequence length="84" mass="9102">MACLIAVFEFIWKSRRLTRQSNSVSHARLLGKSVLKNGSPNGADSSQAQQDPPFMSTLTRKSPAQPSSHAATYSMGPFQANPPL</sequence>
<reference evidence="2 3" key="1">
    <citation type="journal article" date="2018" name="Nat. Ecol. Evol.">
        <title>Genomic signatures of mitonuclear coevolution across populations of Tigriopus californicus.</title>
        <authorList>
            <person name="Barreto F.S."/>
            <person name="Watson E.T."/>
            <person name="Lima T.G."/>
            <person name="Willett C.S."/>
            <person name="Edmands S."/>
            <person name="Li W."/>
            <person name="Burton R.S."/>
        </authorList>
    </citation>
    <scope>NUCLEOTIDE SEQUENCE [LARGE SCALE GENOMIC DNA]</scope>
    <source>
        <strain evidence="2 3">San Diego</strain>
    </source>
</reference>
<accession>A0A553PFS1</accession>
<proteinExistence type="predicted"/>
<feature type="region of interest" description="Disordered" evidence="1">
    <location>
        <begin position="34"/>
        <end position="84"/>
    </location>
</feature>
<dbReference type="EMBL" id="VCGU01000004">
    <property type="protein sequence ID" value="TRY76526.1"/>
    <property type="molecule type" value="Genomic_DNA"/>
</dbReference>
<comment type="caution">
    <text evidence="2">The sequence shown here is derived from an EMBL/GenBank/DDBJ whole genome shotgun (WGS) entry which is preliminary data.</text>
</comment>
<organism evidence="2 3">
    <name type="scientific">Tigriopus californicus</name>
    <name type="common">Marine copepod</name>
    <dbReference type="NCBI Taxonomy" id="6832"/>
    <lineage>
        <taxon>Eukaryota</taxon>
        <taxon>Metazoa</taxon>
        <taxon>Ecdysozoa</taxon>
        <taxon>Arthropoda</taxon>
        <taxon>Crustacea</taxon>
        <taxon>Multicrustacea</taxon>
        <taxon>Hexanauplia</taxon>
        <taxon>Copepoda</taxon>
        <taxon>Harpacticoida</taxon>
        <taxon>Harpacticidae</taxon>
        <taxon>Tigriopus</taxon>
    </lineage>
</organism>
<protein>
    <submittedName>
        <fullName evidence="2">Uncharacterized protein</fullName>
    </submittedName>
</protein>
<evidence type="ECO:0000313" key="3">
    <source>
        <dbReference type="Proteomes" id="UP000318571"/>
    </source>
</evidence>
<evidence type="ECO:0000313" key="2">
    <source>
        <dbReference type="EMBL" id="TRY76526.1"/>
    </source>
</evidence>
<gene>
    <name evidence="2" type="ORF">TCAL_17029</name>
</gene>
<keyword evidence="3" id="KW-1185">Reference proteome</keyword>